<evidence type="ECO:0000313" key="1">
    <source>
        <dbReference type="EMBL" id="KAK2709444.1"/>
    </source>
</evidence>
<comment type="caution">
    <text evidence="1">The sequence shown here is derived from an EMBL/GenBank/DDBJ whole genome shotgun (WGS) entry which is preliminary data.</text>
</comment>
<name>A0AA88HFN4_ARTSF</name>
<proteinExistence type="predicted"/>
<protein>
    <submittedName>
        <fullName evidence="1">Uncharacterized protein</fullName>
    </submittedName>
</protein>
<dbReference type="EMBL" id="JAVRJZ010000017">
    <property type="protein sequence ID" value="KAK2709444.1"/>
    <property type="molecule type" value="Genomic_DNA"/>
</dbReference>
<dbReference type="Proteomes" id="UP001187531">
    <property type="component" value="Unassembled WGS sequence"/>
</dbReference>
<reference evidence="1" key="1">
    <citation type="submission" date="2023-07" db="EMBL/GenBank/DDBJ databases">
        <title>Chromosome-level genome assembly of Artemia franciscana.</title>
        <authorList>
            <person name="Jo E."/>
        </authorList>
    </citation>
    <scope>NUCLEOTIDE SEQUENCE</scope>
    <source>
        <tissue evidence="1">Whole body</tissue>
    </source>
</reference>
<dbReference type="AlphaFoldDB" id="A0AA88HFN4"/>
<organism evidence="1 2">
    <name type="scientific">Artemia franciscana</name>
    <name type="common">Brine shrimp</name>
    <name type="synonym">Artemia sanfranciscana</name>
    <dbReference type="NCBI Taxonomy" id="6661"/>
    <lineage>
        <taxon>Eukaryota</taxon>
        <taxon>Metazoa</taxon>
        <taxon>Ecdysozoa</taxon>
        <taxon>Arthropoda</taxon>
        <taxon>Crustacea</taxon>
        <taxon>Branchiopoda</taxon>
        <taxon>Anostraca</taxon>
        <taxon>Artemiidae</taxon>
        <taxon>Artemia</taxon>
    </lineage>
</organism>
<gene>
    <name evidence="1" type="ORF">QYM36_013188</name>
</gene>
<sequence>MHTRLRKNIKIERIVDIYDEDLFKVNVGNENLEKEMEKIIELVIAGKVSEAVHDLEESLRQICELRKEKKSTKTFFVLRV</sequence>
<accession>A0AA88HFN4</accession>
<evidence type="ECO:0000313" key="2">
    <source>
        <dbReference type="Proteomes" id="UP001187531"/>
    </source>
</evidence>
<keyword evidence="2" id="KW-1185">Reference proteome</keyword>